<accession>A0A1G8X5V2</accession>
<evidence type="ECO:0000259" key="5">
    <source>
        <dbReference type="PROSITE" id="PS50109"/>
    </source>
</evidence>
<keyword evidence="2 6" id="KW-0418">Kinase</keyword>
<feature type="transmembrane region" description="Helical" evidence="4">
    <location>
        <begin position="36"/>
        <end position="52"/>
    </location>
</feature>
<dbReference type="InterPro" id="IPR005467">
    <property type="entry name" value="His_kinase_dom"/>
</dbReference>
<dbReference type="InterPro" id="IPR036890">
    <property type="entry name" value="HATPase_C_sf"/>
</dbReference>
<evidence type="ECO:0000256" key="3">
    <source>
        <dbReference type="ARBA" id="ARBA00023012"/>
    </source>
</evidence>
<dbReference type="Gene3D" id="3.30.565.10">
    <property type="entry name" value="Histidine kinase-like ATPase, C-terminal domain"/>
    <property type="match status" value="1"/>
</dbReference>
<dbReference type="PIRSF" id="PIRSF037434">
    <property type="entry name" value="STHK_ChrS"/>
    <property type="match status" value="1"/>
</dbReference>
<dbReference type="GO" id="GO:0016020">
    <property type="term" value="C:membrane"/>
    <property type="evidence" value="ECO:0007669"/>
    <property type="project" value="InterPro"/>
</dbReference>
<dbReference type="PROSITE" id="PS50109">
    <property type="entry name" value="HIS_KIN"/>
    <property type="match status" value="1"/>
</dbReference>
<dbReference type="CDD" id="cd16917">
    <property type="entry name" value="HATPase_UhpB-NarQ-NarX-like"/>
    <property type="match status" value="1"/>
</dbReference>
<dbReference type="RefSeq" id="WP_256334606.1">
    <property type="nucleotide sequence ID" value="NZ_FNET01000003.1"/>
</dbReference>
<feature type="transmembrane region" description="Helical" evidence="4">
    <location>
        <begin position="64"/>
        <end position="82"/>
    </location>
</feature>
<evidence type="ECO:0000256" key="2">
    <source>
        <dbReference type="ARBA" id="ARBA00022777"/>
    </source>
</evidence>
<dbReference type="Pfam" id="PF02518">
    <property type="entry name" value="HATPase_c"/>
    <property type="match status" value="1"/>
</dbReference>
<reference evidence="7" key="1">
    <citation type="submission" date="2016-10" db="EMBL/GenBank/DDBJ databases">
        <authorList>
            <person name="Varghese N."/>
            <person name="Submissions S."/>
        </authorList>
    </citation>
    <scope>NUCLEOTIDE SEQUENCE [LARGE SCALE GENOMIC DNA]</scope>
    <source>
        <strain evidence="7">DSM 44796</strain>
    </source>
</reference>
<sequence length="373" mass="40645">MVEQERRWNLVWALAPYGLLAVATGVYLVSRPVAPVPLVVVAALAVWHWWFVMAHPEWWERRTGLMLLYFAGLLGATSLLLLHDGAFAIFVPACYGLAFLALPGWVAYAGVLAVSGLWLVPQGTDLGTTLLVNLGVTTPMAILIGWIIRVMEREVIRRREMNERLTVLSAENARLQVLEERARVAREMHDTVAQGLTGIVTQLEVAEELTSAGDPVRGRITTARRLARDSLVEVRRSIEALRPGPLRDARLGEAVERAVVAWREEHGVPVHCTVTGDARPLSAETEVAVLRATQEALANAGRHARAGRVDVTLSYMEDVVVLDVLDDGVGFDPSVRGFGLTAMEERVALLGGTVTVESAYGNGTAVNVTLDAR</sequence>
<protein>
    <submittedName>
        <fullName evidence="6">Signal transduction histidine kinase</fullName>
    </submittedName>
</protein>
<feature type="transmembrane region" description="Helical" evidence="4">
    <location>
        <begin position="94"/>
        <end position="118"/>
    </location>
</feature>
<feature type="domain" description="Histidine kinase" evidence="5">
    <location>
        <begin position="289"/>
        <end position="373"/>
    </location>
</feature>
<dbReference type="InterPro" id="IPR003594">
    <property type="entry name" value="HATPase_dom"/>
</dbReference>
<dbReference type="GO" id="GO:0046983">
    <property type="term" value="F:protein dimerization activity"/>
    <property type="evidence" value="ECO:0007669"/>
    <property type="project" value="InterPro"/>
</dbReference>
<dbReference type="SMART" id="SM00387">
    <property type="entry name" value="HATPase_c"/>
    <property type="match status" value="1"/>
</dbReference>
<dbReference type="AlphaFoldDB" id="A0A1G8X5V2"/>
<dbReference type="SUPFAM" id="SSF55874">
    <property type="entry name" value="ATPase domain of HSP90 chaperone/DNA topoisomerase II/histidine kinase"/>
    <property type="match status" value="1"/>
</dbReference>
<keyword evidence="3" id="KW-0902">Two-component regulatory system</keyword>
<evidence type="ECO:0000313" key="7">
    <source>
        <dbReference type="Proteomes" id="UP000199682"/>
    </source>
</evidence>
<organism evidence="6 7">
    <name type="scientific">Lentzea albidocapillata subsp. violacea</name>
    <dbReference type="NCBI Taxonomy" id="128104"/>
    <lineage>
        <taxon>Bacteria</taxon>
        <taxon>Bacillati</taxon>
        <taxon>Actinomycetota</taxon>
        <taxon>Actinomycetes</taxon>
        <taxon>Pseudonocardiales</taxon>
        <taxon>Pseudonocardiaceae</taxon>
        <taxon>Lentzea</taxon>
    </lineage>
</organism>
<dbReference type="PANTHER" id="PTHR24421">
    <property type="entry name" value="NITRATE/NITRITE SENSOR PROTEIN NARX-RELATED"/>
    <property type="match status" value="1"/>
</dbReference>
<proteinExistence type="predicted"/>
<dbReference type="InterPro" id="IPR011712">
    <property type="entry name" value="Sig_transdc_His_kin_sub3_dim/P"/>
</dbReference>
<dbReference type="InterPro" id="IPR017205">
    <property type="entry name" value="Sig_transdc_His_kinase_ChrS"/>
</dbReference>
<evidence type="ECO:0000256" key="1">
    <source>
        <dbReference type="ARBA" id="ARBA00022679"/>
    </source>
</evidence>
<name>A0A1G8X5V2_9PSEU</name>
<gene>
    <name evidence="6" type="ORF">SAMN04488074_103385</name>
</gene>
<dbReference type="InterPro" id="IPR050482">
    <property type="entry name" value="Sensor_HK_TwoCompSys"/>
</dbReference>
<feature type="transmembrane region" description="Helical" evidence="4">
    <location>
        <begin position="130"/>
        <end position="151"/>
    </location>
</feature>
<keyword evidence="1" id="KW-0808">Transferase</keyword>
<feature type="transmembrane region" description="Helical" evidence="4">
    <location>
        <begin position="12"/>
        <end position="29"/>
    </location>
</feature>
<dbReference type="GO" id="GO:0000155">
    <property type="term" value="F:phosphorelay sensor kinase activity"/>
    <property type="evidence" value="ECO:0007669"/>
    <property type="project" value="InterPro"/>
</dbReference>
<evidence type="ECO:0000256" key="4">
    <source>
        <dbReference type="SAM" id="Phobius"/>
    </source>
</evidence>
<dbReference type="Gene3D" id="1.20.5.1930">
    <property type="match status" value="1"/>
</dbReference>
<keyword evidence="4" id="KW-0812">Transmembrane</keyword>
<dbReference type="Pfam" id="PF07730">
    <property type="entry name" value="HisKA_3"/>
    <property type="match status" value="1"/>
</dbReference>
<keyword evidence="4" id="KW-1133">Transmembrane helix</keyword>
<keyword evidence="4" id="KW-0472">Membrane</keyword>
<dbReference type="EMBL" id="FNET01000003">
    <property type="protein sequence ID" value="SDJ85933.1"/>
    <property type="molecule type" value="Genomic_DNA"/>
</dbReference>
<dbReference type="Proteomes" id="UP000199682">
    <property type="component" value="Unassembled WGS sequence"/>
</dbReference>
<evidence type="ECO:0000313" key="6">
    <source>
        <dbReference type="EMBL" id="SDJ85933.1"/>
    </source>
</evidence>
<dbReference type="PANTHER" id="PTHR24421:SF62">
    <property type="entry name" value="SENSORY TRANSDUCTION HISTIDINE KINASE"/>
    <property type="match status" value="1"/>
</dbReference>